<proteinExistence type="predicted"/>
<dbReference type="GO" id="GO:0005776">
    <property type="term" value="C:autophagosome"/>
    <property type="evidence" value="ECO:0007669"/>
    <property type="project" value="UniProtKB-SubCell"/>
</dbReference>
<dbReference type="InterPro" id="IPR001680">
    <property type="entry name" value="WD40_rpt"/>
</dbReference>
<protein>
    <submittedName>
        <fullName evidence="8">WD repeat-containing protein 81</fullName>
    </submittedName>
</protein>
<evidence type="ECO:0000313" key="8">
    <source>
        <dbReference type="RefSeq" id="XP_025414002.1"/>
    </source>
</evidence>
<dbReference type="GO" id="GO:0035014">
    <property type="term" value="F:phosphatidylinositol 3-kinase regulator activity"/>
    <property type="evidence" value="ECO:0007669"/>
    <property type="project" value="TreeGrafter"/>
</dbReference>
<dbReference type="Gene3D" id="2.130.10.10">
    <property type="entry name" value="YVTN repeat-like/Quinoprotein amine dehydrogenase"/>
    <property type="match status" value="2"/>
</dbReference>
<feature type="compositionally biased region" description="Polar residues" evidence="5">
    <location>
        <begin position="1241"/>
        <end position="1264"/>
    </location>
</feature>
<dbReference type="InterPro" id="IPR052651">
    <property type="entry name" value="WDR81"/>
</dbReference>
<evidence type="ECO:0000313" key="7">
    <source>
        <dbReference type="Proteomes" id="UP000694846"/>
    </source>
</evidence>
<dbReference type="Gene3D" id="1.10.510.10">
    <property type="entry name" value="Transferase(Phosphotransferase) domain 1"/>
    <property type="match status" value="1"/>
</dbReference>
<evidence type="ECO:0000256" key="5">
    <source>
        <dbReference type="SAM" id="MobiDB-lite"/>
    </source>
</evidence>
<dbReference type="InterPro" id="IPR036372">
    <property type="entry name" value="BEACH_dom_sf"/>
</dbReference>
<keyword evidence="7" id="KW-1185">Reference proteome</keyword>
<dbReference type="SMART" id="SM01026">
    <property type="entry name" value="Beach"/>
    <property type="match status" value="1"/>
</dbReference>
<dbReference type="GO" id="GO:0035973">
    <property type="term" value="P:aggrephagy"/>
    <property type="evidence" value="ECO:0007669"/>
    <property type="project" value="TreeGrafter"/>
</dbReference>
<sequence length="1705" mass="193763">MTWLDVVSKDLTIPVEYLKPTNNSKRFLANVHRIWFRDFLNGIYRPFLHHEMFTNDDVRAKVQQIESLGDTWIYVLITVIQKVDKSVIPLARRHETVNFDKNLSYSQQLQYVTVTNRKNLWKEAYKKYDGFFCREKSMTSNICLSPHDTIIRDILSRFYNCPIVHSQECSRKISLTENESHSNILPANLVFETNKYFYLLQETNNVHSFQDCVNYSPTLLKSSHARPLFVLYQLLNAMQYTHDQGLVLGDITLSDIIVSPELWIRILPRITDNISDADEFDNSYDETVKSSNAEHLAEICEQWVRGNMSNFDYITFLNKLAGRKYGDPKCHHVFPWVTDFSSRAGLNYRDLTKSKYRLNKGDRQLDLTYDIEDEKTSALTPHHVPDILSEITYYVYRSRITPRSVLCRYIRTKFVPEEYPSSIQRMQEWSPDECIPEFFTDPSVFKSIHKELPDLGIPTWAENVQDLVDTHKAILESNYISERLHHWIDLTFGYKLSGSAAVKSKNVCLQLCDNHTYLSSSGIVQLFTQPHPQRVLPSPYFSRIPPILPKLKTPPNVEEQYLNTSSDNETSANDFTKYLDLSKIPLCLPPDYNPATPLFALDSLNNFLNGVCAKTLKSSTSDEFRSKDMMSYKKIIANRRAQEIQVLGCLIVELFLGDKMIAHGSNLPLSFLKRLQICRVLACTYQKSLPDCIRPVVKLLLQIDKIPLNVNPSPFDFNWCSVITDNGLPPPTPHQILIPCLSSSILHFPNYFSNIHNILRIYYDYKTVKSELESVKNLLEENQKFTLDMFDTVCIKLIMEIEQEMCELSESGTLGILADSTWIEFLVPMVIELLSDSNCNTLAALHLLEPSFKALGMQKSKELLLNYVTTLYEECLKDIVQENIPIHQKWLKLYQKSFLMKLISGFGTRIFLKYFVPILVETVGSGCNFNRACPIPIQYLNDLCSSFTSYEDSSSNPVTETNQVVKVVEHDTLSLDDEALTNSIVSLQDVLLDDQDVIVDYDRQSADTNFSDDKSLVDVTIGYVEDSENISPSCLTPDSEKISSEEHLKISEVSADSLVWVSNRIGPVHTSMYITKNLLKMLMLCYSDSLQSDDKATMVINCLMSIAGIYGEQVILVQYLPHISDVVSLCKRSKMTTSLESGLIGCVTLLKYLMSYFTNSTLNEISQDTLCKGIIHPMLRILSSQKVIFPSGGQSRSNFATKLFETIYFFGLKQGHLISKTIQRLFLVFDKLRHVDPLSMADTNPRNQTMELNNSDSGDSPSTISADKSNIKIKAMEQLCKVLTPKLAYHSYNLFVKYYGESFMQRTLMNWDYIKELCVTYKEERVYSGYANIDYNDSTIHFEEQLGKHLTLKGNKIHFQDEEIEVAEDAKTLVESSRHLRGNWLAYWEHEIGRNSRDTWFNFKQIKLQTFSGHQSTVKSLSVLDNENSFISSSRDKTVKLWSLRNQGDGNSISQCQYTYSRHRKSVLSVAYLENLRMVASCDSSIHIWDPWCGGRLLCSMNGIPVNVLKCLPTPHPNILAASTQPTLHSIDPRNGKSVAELKISVNATGLIRSIAVPTNAHWVAVGQSSGYLTVIDLRTGQALANWKGHEGEVLQLLAVNSNTIVSSSLDQSLSVWNVSNGNLIYNMRGSPEPVHCLGLHGNELISGTTANRIGIHTGFTSEASFSSTKIRADTFKGVLTTMSVLSLNQLLLLGADNGNITLLC</sequence>
<evidence type="ECO:0000256" key="3">
    <source>
        <dbReference type="ARBA" id="ARBA00022737"/>
    </source>
</evidence>
<dbReference type="PROSITE" id="PS50294">
    <property type="entry name" value="WD_REPEATS_REGION"/>
    <property type="match status" value="1"/>
</dbReference>
<dbReference type="SMART" id="SM00320">
    <property type="entry name" value="WD40"/>
    <property type="match status" value="5"/>
</dbReference>
<dbReference type="InterPro" id="IPR019775">
    <property type="entry name" value="WD40_repeat_CS"/>
</dbReference>
<feature type="repeat" description="WD" evidence="4">
    <location>
        <begin position="1411"/>
        <end position="1446"/>
    </location>
</feature>
<dbReference type="InterPro" id="IPR011009">
    <property type="entry name" value="Kinase-like_dom_sf"/>
</dbReference>
<feature type="repeat" description="WD" evidence="4">
    <location>
        <begin position="1460"/>
        <end position="1490"/>
    </location>
</feature>
<name>A0A8B8FT91_9HEMI</name>
<dbReference type="Proteomes" id="UP000694846">
    <property type="component" value="Unplaced"/>
</dbReference>
<dbReference type="SUPFAM" id="SSF50978">
    <property type="entry name" value="WD40 repeat-like"/>
    <property type="match status" value="1"/>
</dbReference>
<accession>A0A8B8FT91</accession>
<gene>
    <name evidence="8" type="primary">LOC112686089</name>
</gene>
<dbReference type="InterPro" id="IPR015943">
    <property type="entry name" value="WD40/YVTN_repeat-like_dom_sf"/>
</dbReference>
<dbReference type="SUPFAM" id="SSF56112">
    <property type="entry name" value="Protein kinase-like (PK-like)"/>
    <property type="match status" value="1"/>
</dbReference>
<dbReference type="InterPro" id="IPR000409">
    <property type="entry name" value="BEACH_dom"/>
</dbReference>
<dbReference type="Pfam" id="PF02138">
    <property type="entry name" value="Beach"/>
    <property type="match status" value="1"/>
</dbReference>
<dbReference type="CDD" id="cd06071">
    <property type="entry name" value="Beach"/>
    <property type="match status" value="1"/>
</dbReference>
<feature type="repeat" description="WD" evidence="4">
    <location>
        <begin position="1587"/>
        <end position="1627"/>
    </location>
</feature>
<dbReference type="PANTHER" id="PTHR44662">
    <property type="entry name" value="WD REPEAT-CONTAINING PROTEIN 81"/>
    <property type="match status" value="1"/>
</dbReference>
<dbReference type="GO" id="GO:0005739">
    <property type="term" value="C:mitochondrion"/>
    <property type="evidence" value="ECO:0007669"/>
    <property type="project" value="TreeGrafter"/>
</dbReference>
<keyword evidence="2 4" id="KW-0853">WD repeat</keyword>
<dbReference type="SUPFAM" id="SSF81837">
    <property type="entry name" value="BEACH domain"/>
    <property type="match status" value="1"/>
</dbReference>
<feature type="region of interest" description="Disordered" evidence="5">
    <location>
        <begin position="1240"/>
        <end position="1264"/>
    </location>
</feature>
<reference evidence="8" key="1">
    <citation type="submission" date="2025-08" db="UniProtKB">
        <authorList>
            <consortium name="RefSeq"/>
        </authorList>
    </citation>
    <scope>IDENTIFICATION</scope>
    <source>
        <tissue evidence="8">Whole body</tissue>
    </source>
</reference>
<dbReference type="PROSITE" id="PS00678">
    <property type="entry name" value="WD_REPEATS_1"/>
    <property type="match status" value="1"/>
</dbReference>
<evidence type="ECO:0000256" key="1">
    <source>
        <dbReference type="ARBA" id="ARBA00004419"/>
    </source>
</evidence>
<dbReference type="PROSITE" id="PS50082">
    <property type="entry name" value="WD_REPEATS_2"/>
    <property type="match status" value="3"/>
</dbReference>
<dbReference type="OrthoDB" id="29306at2759"/>
<dbReference type="RefSeq" id="XP_025414002.1">
    <property type="nucleotide sequence ID" value="XM_025558217.1"/>
</dbReference>
<dbReference type="GeneID" id="112686089"/>
<evidence type="ECO:0000256" key="4">
    <source>
        <dbReference type="PROSITE-ProRule" id="PRU00221"/>
    </source>
</evidence>
<feature type="domain" description="BEACH" evidence="6">
    <location>
        <begin position="288"/>
        <end position="556"/>
    </location>
</feature>
<organism evidence="7 8">
    <name type="scientific">Sipha flava</name>
    <name type="common">yellow sugarcane aphid</name>
    <dbReference type="NCBI Taxonomy" id="143950"/>
    <lineage>
        <taxon>Eukaryota</taxon>
        <taxon>Metazoa</taxon>
        <taxon>Ecdysozoa</taxon>
        <taxon>Arthropoda</taxon>
        <taxon>Hexapoda</taxon>
        <taxon>Insecta</taxon>
        <taxon>Pterygota</taxon>
        <taxon>Neoptera</taxon>
        <taxon>Paraneoptera</taxon>
        <taxon>Hemiptera</taxon>
        <taxon>Sternorrhyncha</taxon>
        <taxon>Aphidomorpha</taxon>
        <taxon>Aphidoidea</taxon>
        <taxon>Aphididae</taxon>
        <taxon>Sipha</taxon>
    </lineage>
</organism>
<dbReference type="PROSITE" id="PS50197">
    <property type="entry name" value="BEACH"/>
    <property type="match status" value="1"/>
</dbReference>
<dbReference type="CTD" id="124997"/>
<evidence type="ECO:0000256" key="2">
    <source>
        <dbReference type="ARBA" id="ARBA00022574"/>
    </source>
</evidence>
<dbReference type="InterPro" id="IPR036322">
    <property type="entry name" value="WD40_repeat_dom_sf"/>
</dbReference>
<dbReference type="Gene3D" id="1.10.1540.10">
    <property type="entry name" value="BEACH domain"/>
    <property type="match status" value="1"/>
</dbReference>
<comment type="subcellular location">
    <subcellularLocation>
        <location evidence="1">Cytoplasmic vesicle</location>
        <location evidence="1">Autophagosome</location>
    </subcellularLocation>
</comment>
<dbReference type="Pfam" id="PF00400">
    <property type="entry name" value="WD40"/>
    <property type="match status" value="3"/>
</dbReference>
<dbReference type="PANTHER" id="PTHR44662:SF1">
    <property type="entry name" value="WD REPEAT-CONTAINING PROTEIN 81"/>
    <property type="match status" value="1"/>
</dbReference>
<keyword evidence="3" id="KW-0677">Repeat</keyword>
<evidence type="ECO:0000259" key="6">
    <source>
        <dbReference type="PROSITE" id="PS50197"/>
    </source>
</evidence>